<dbReference type="KEGG" id="pcol:F1325_18735"/>
<dbReference type="InterPro" id="IPR009241">
    <property type="entry name" value="HigB-like"/>
</dbReference>
<evidence type="ECO:0000313" key="2">
    <source>
        <dbReference type="Proteomes" id="UP000464700"/>
    </source>
</evidence>
<proteinExistence type="predicted"/>
<protein>
    <submittedName>
        <fullName evidence="1">Type II toxin-antitoxin system RelE/ParE family toxin</fullName>
    </submittedName>
</protein>
<reference evidence="1 2" key="1">
    <citation type="submission" date="2019-09" db="EMBL/GenBank/DDBJ databases">
        <title>Emergence of a chromosome-mediated tetracycline resistance gene in Proteus strain.</title>
        <authorList>
            <person name="He D."/>
            <person name="Wang L."/>
        </authorList>
    </citation>
    <scope>NUCLEOTIDE SEQUENCE [LARGE SCALE GENOMIC DNA]</scope>
    <source>
        <strain evidence="1 2">T60</strain>
    </source>
</reference>
<dbReference type="Proteomes" id="UP000464700">
    <property type="component" value="Chromosome"/>
</dbReference>
<accession>A0A6I7D941</accession>
<dbReference type="RefSeq" id="WP_109374154.1">
    <property type="nucleotide sequence ID" value="NZ_CP043925.1"/>
</dbReference>
<name>A0A6I7D941_9GAMM</name>
<dbReference type="EMBL" id="CP043925">
    <property type="protein sequence ID" value="QHN12356.1"/>
    <property type="molecule type" value="Genomic_DNA"/>
</dbReference>
<gene>
    <name evidence="1" type="ORF">F1325_18735</name>
</gene>
<evidence type="ECO:0000313" key="1">
    <source>
        <dbReference type="EMBL" id="QHN12356.1"/>
    </source>
</evidence>
<organism evidence="1 2">
    <name type="scientific">Proteus columbae</name>
    <dbReference type="NCBI Taxonomy" id="1987580"/>
    <lineage>
        <taxon>Bacteria</taxon>
        <taxon>Pseudomonadati</taxon>
        <taxon>Pseudomonadota</taxon>
        <taxon>Gammaproteobacteria</taxon>
        <taxon>Enterobacterales</taxon>
        <taxon>Morganellaceae</taxon>
        <taxon>Proteus</taxon>
    </lineage>
</organism>
<dbReference type="AlphaFoldDB" id="A0A6I7D941"/>
<sequence>MFEILYHPNAWDEVLELPIQIRVKYDKLITKIEHDARLLREPDTKYLGNGLFEIRTMGTDIARGIWIYHKRNTVVMLRIFIKKTQKISKKEIEIAQKRLMEVLNEIEKS</sequence>
<keyword evidence="2" id="KW-1185">Reference proteome</keyword>
<dbReference type="Pfam" id="PF05973">
    <property type="entry name" value="Gp49"/>
    <property type="match status" value="1"/>
</dbReference>